<dbReference type="EMBL" id="CP017675">
    <property type="protein sequence ID" value="APB35299.1"/>
    <property type="molecule type" value="Genomic_DNA"/>
</dbReference>
<evidence type="ECO:0008006" key="4">
    <source>
        <dbReference type="Google" id="ProtNLM"/>
    </source>
</evidence>
<evidence type="ECO:0000313" key="3">
    <source>
        <dbReference type="Proteomes" id="UP000180235"/>
    </source>
</evidence>
<protein>
    <recommendedName>
        <fullName evidence="4">Transposase</fullName>
    </recommendedName>
</protein>
<feature type="region of interest" description="Disordered" evidence="1">
    <location>
        <begin position="62"/>
        <end position="175"/>
    </location>
</feature>
<dbReference type="KEGG" id="glt:GlitD10_2954"/>
<feature type="compositionally biased region" description="Acidic residues" evidence="1">
    <location>
        <begin position="149"/>
        <end position="167"/>
    </location>
</feature>
<dbReference type="RefSeq" id="WP_071455612.1">
    <property type="nucleotide sequence ID" value="NZ_CP017675.1"/>
</dbReference>
<proteinExistence type="predicted"/>
<sequence length="286" mass="30941">MPRAKLTPADRNQIAQRFRETPATATSLAAEHAVSISTIIRILKEELTAAGYDALVPQKRAGRWQEQPTVATTPAPPSASQIRSYRPVTDSPAPPLVPAESSTLPEPAPVVTPAAPKPAPIGNAQVVQPQEPEASPALEETEPAGLPEWEGDVQDDWDDDENDEEESPGASFEPAPISQQILPLAASALPHTCYLVVDRFAELVARPLTEFSHWGELPVTSDTARTLPVFDNHRVAKRFSGRGHRILKVPDANLIYKTSGYLHDKGITHLLINGQVYTVGQMAPDA</sequence>
<reference evidence="2 3" key="1">
    <citation type="submission" date="2016-10" db="EMBL/GenBank/DDBJ databases">
        <title>Description of Gloeomargarita lithophora gen. nov., sp. nov., a thylakoid-bearing basal-branching cyanobacterium with intracellular carbonates, and proposal for Gloeomargaritales ord. nov.</title>
        <authorList>
            <person name="Moreira D."/>
            <person name="Tavera R."/>
            <person name="Benzerara K."/>
            <person name="Skouri-Panet F."/>
            <person name="Couradeau E."/>
            <person name="Gerard E."/>
            <person name="Loussert C."/>
            <person name="Novelo E."/>
            <person name="Zivanovic Y."/>
            <person name="Lopez-Garcia P."/>
        </authorList>
    </citation>
    <scope>NUCLEOTIDE SEQUENCE [LARGE SCALE GENOMIC DNA]</scope>
    <source>
        <strain evidence="2 3">D10</strain>
    </source>
</reference>
<dbReference type="AlphaFoldDB" id="A0A1J0AHC5"/>
<dbReference type="STRING" id="1188229.GlitD10_2954"/>
<evidence type="ECO:0000313" key="2">
    <source>
        <dbReference type="EMBL" id="APB35299.1"/>
    </source>
</evidence>
<feature type="compositionally biased region" description="Pro residues" evidence="1">
    <location>
        <begin position="106"/>
        <end position="119"/>
    </location>
</feature>
<dbReference type="Proteomes" id="UP000180235">
    <property type="component" value="Chromosome"/>
</dbReference>
<accession>A0A1J0AHC5</accession>
<evidence type="ECO:0000256" key="1">
    <source>
        <dbReference type="SAM" id="MobiDB-lite"/>
    </source>
</evidence>
<keyword evidence="3" id="KW-1185">Reference proteome</keyword>
<dbReference type="OrthoDB" id="482053at2"/>
<gene>
    <name evidence="2" type="ORF">GlitD10_2954</name>
</gene>
<organism evidence="2 3">
    <name type="scientific">Gloeomargarita lithophora Alchichica-D10</name>
    <dbReference type="NCBI Taxonomy" id="1188229"/>
    <lineage>
        <taxon>Bacteria</taxon>
        <taxon>Bacillati</taxon>
        <taxon>Cyanobacteriota</taxon>
        <taxon>Cyanophyceae</taxon>
        <taxon>Gloeomargaritales</taxon>
        <taxon>Gloeomargaritaceae</taxon>
        <taxon>Gloeomargarita</taxon>
    </lineage>
</organism>
<name>A0A1J0AHC5_9CYAN</name>